<proteinExistence type="inferred from homology"/>
<keyword evidence="1" id="KW-0574">Periplasm</keyword>
<dbReference type="Proteomes" id="UP000233491">
    <property type="component" value="Unassembled WGS sequence"/>
</dbReference>
<dbReference type="OrthoDB" id="7185608at2"/>
<gene>
    <name evidence="2" type="primary">ygbF</name>
    <name evidence="1" type="synonym">cpoB</name>
    <name evidence="2" type="ORF">CXZ10_10220</name>
</gene>
<comment type="subcellular location">
    <subcellularLocation>
        <location evidence="1">Periplasm</location>
    </subcellularLocation>
</comment>
<accession>A0A1I4VU80</accession>
<evidence type="ECO:0000313" key="2">
    <source>
        <dbReference type="EMBL" id="PKR89286.1"/>
    </source>
</evidence>
<organism evidence="2 3">
    <name type="scientific">Pleomorphomonas diazotrophica</name>
    <dbReference type="NCBI Taxonomy" id="1166257"/>
    <lineage>
        <taxon>Bacteria</taxon>
        <taxon>Pseudomonadati</taxon>
        <taxon>Pseudomonadota</taxon>
        <taxon>Alphaproteobacteria</taxon>
        <taxon>Hyphomicrobiales</taxon>
        <taxon>Pleomorphomonadaceae</taxon>
        <taxon>Pleomorphomonas</taxon>
    </lineage>
</organism>
<dbReference type="HAMAP" id="MF_02066">
    <property type="entry name" value="CpoB"/>
    <property type="match status" value="1"/>
</dbReference>
<keyword evidence="1" id="KW-0175">Coiled coil</keyword>
<sequence length="376" mass="38675" precursor="true">MTSRLFRPPSRFRSAALAFAALTLLSAAPASAGLFGSDPVPPASIPGQQDAAQQAVRLDNVEQQMRSLNGRIDELTHQIEQLQNLLKRAQEDNEFRLRELEGGKGQKRSDIAPPAAAPAVNPATAAEVPMDSVGNGQALQAGFAIDAPGTVAATPPPADATLGAPPAPLGTLPGVMAGTAAPSTSAVGGPLDLSAIARGDFTPDNSAIDTSGGLAAAASQDLAAPGTLAPPPAAVGEQQQMAAVAPTTVDPGADYDRAYSSIVSGDYAAAETGFKKFLTDFPGDPRAADAQYWLGESYFSRHQYRDAATSYLATYKNHPTSQKAPDSLFKLGLSLEGLGETSAACATYGELAKKFPKAQSGLVSRVATQKQKLGCS</sequence>
<dbReference type="Pfam" id="PF13174">
    <property type="entry name" value="TPR_6"/>
    <property type="match status" value="1"/>
</dbReference>
<dbReference type="GO" id="GO:0043093">
    <property type="term" value="P:FtsZ-dependent cytokinesis"/>
    <property type="evidence" value="ECO:0007669"/>
    <property type="project" value="UniProtKB-UniRule"/>
</dbReference>
<keyword evidence="3" id="KW-1185">Reference proteome</keyword>
<feature type="signal peptide" evidence="1">
    <location>
        <begin position="1"/>
        <end position="32"/>
    </location>
</feature>
<dbReference type="NCBIfam" id="TIGR02795">
    <property type="entry name" value="tol_pal_ybgF"/>
    <property type="match status" value="1"/>
</dbReference>
<protein>
    <recommendedName>
        <fullName evidence="1">Cell division coordinator CpoB</fullName>
    </recommendedName>
</protein>
<dbReference type="InterPro" id="IPR014162">
    <property type="entry name" value="CpoB_C"/>
</dbReference>
<dbReference type="InterPro" id="IPR019734">
    <property type="entry name" value="TPR_rpt"/>
</dbReference>
<reference evidence="2 3" key="1">
    <citation type="submission" date="2017-12" db="EMBL/GenBank/DDBJ databases">
        <title>Anaerobic carbon monoxide metabolism by Pleomorphomonas carboxyditropha sp. nov., a new mesophilic hydrogenogenic carboxidotroph.</title>
        <authorList>
            <person name="Esquivel-Elizondo S."/>
            <person name="Krajmalnik-Brown R."/>
        </authorList>
    </citation>
    <scope>NUCLEOTIDE SEQUENCE [LARGE SCALE GENOMIC DNA]</scope>
    <source>
        <strain evidence="2 3">R5-392</strain>
    </source>
</reference>
<dbReference type="GO" id="GO:0030288">
    <property type="term" value="C:outer membrane-bounded periplasmic space"/>
    <property type="evidence" value="ECO:0007669"/>
    <property type="project" value="UniProtKB-UniRule"/>
</dbReference>
<evidence type="ECO:0000313" key="3">
    <source>
        <dbReference type="Proteomes" id="UP000233491"/>
    </source>
</evidence>
<dbReference type="EMBL" id="PJNW01000006">
    <property type="protein sequence ID" value="PKR89286.1"/>
    <property type="molecule type" value="Genomic_DNA"/>
</dbReference>
<dbReference type="AlphaFoldDB" id="A0A1I4VU80"/>
<feature type="chain" id="PRO_5015205386" description="Cell division coordinator CpoB" evidence="1">
    <location>
        <begin position="33"/>
        <end position="376"/>
    </location>
</feature>
<keyword evidence="1" id="KW-0131">Cell cycle</keyword>
<name>A0A1I4VU80_9HYPH</name>
<keyword evidence="1" id="KW-0732">Signal</keyword>
<comment type="caution">
    <text evidence="2">The sequence shown here is derived from an EMBL/GenBank/DDBJ whole genome shotgun (WGS) entry which is preliminary data.</text>
</comment>
<dbReference type="InterPro" id="IPR011990">
    <property type="entry name" value="TPR-like_helical_dom_sf"/>
</dbReference>
<comment type="function">
    <text evidence="1">Mediates coordination of peptidoglycan synthesis and outer membrane constriction during cell division.</text>
</comment>
<evidence type="ECO:0000256" key="1">
    <source>
        <dbReference type="HAMAP-Rule" id="MF_02066"/>
    </source>
</evidence>
<dbReference type="SUPFAM" id="SSF48452">
    <property type="entry name" value="TPR-like"/>
    <property type="match status" value="1"/>
</dbReference>
<feature type="coiled-coil region" evidence="1">
    <location>
        <begin position="51"/>
        <end position="99"/>
    </location>
</feature>
<comment type="similarity">
    <text evidence="1">Belongs to the CpoB family.</text>
</comment>
<dbReference type="InterPro" id="IPR034706">
    <property type="entry name" value="CpoB"/>
</dbReference>
<dbReference type="Gene3D" id="1.25.40.10">
    <property type="entry name" value="Tetratricopeptide repeat domain"/>
    <property type="match status" value="1"/>
</dbReference>
<dbReference type="Pfam" id="PF13432">
    <property type="entry name" value="TPR_16"/>
    <property type="match status" value="1"/>
</dbReference>
<keyword evidence="1" id="KW-0132">Cell division</keyword>
<dbReference type="RefSeq" id="WP_101289063.1">
    <property type="nucleotide sequence ID" value="NZ_FOUQ01000013.1"/>
</dbReference>